<dbReference type="AlphaFoldDB" id="A0A094KMA4"/>
<protein>
    <submittedName>
        <fullName evidence="1">Uncharacterized protein</fullName>
    </submittedName>
</protein>
<dbReference type="GO" id="GO:0061343">
    <property type="term" value="P:cell adhesion involved in heart morphogenesis"/>
    <property type="evidence" value="ECO:0007669"/>
    <property type="project" value="TreeGrafter"/>
</dbReference>
<organism evidence="1 2">
    <name type="scientific">Podiceps cristatus</name>
    <name type="common">Great crested grebe</name>
    <dbReference type="NCBI Taxonomy" id="345573"/>
    <lineage>
        <taxon>Eukaryota</taxon>
        <taxon>Metazoa</taxon>
        <taxon>Chordata</taxon>
        <taxon>Craniata</taxon>
        <taxon>Vertebrata</taxon>
        <taxon>Euteleostomi</taxon>
        <taxon>Archelosauria</taxon>
        <taxon>Archosauria</taxon>
        <taxon>Dinosauria</taxon>
        <taxon>Saurischia</taxon>
        <taxon>Theropoda</taxon>
        <taxon>Coelurosauria</taxon>
        <taxon>Aves</taxon>
        <taxon>Neognathae</taxon>
        <taxon>Neoaves</taxon>
        <taxon>Mirandornithes</taxon>
        <taxon>Podicipediformes</taxon>
        <taxon>Podicipedidae</taxon>
        <taxon>Podiceps</taxon>
    </lineage>
</organism>
<dbReference type="GO" id="GO:0007508">
    <property type="term" value="P:larval heart development"/>
    <property type="evidence" value="ECO:0007669"/>
    <property type="project" value="TreeGrafter"/>
</dbReference>
<dbReference type="OrthoDB" id="416454at2759"/>
<feature type="non-terminal residue" evidence="1">
    <location>
        <position position="1"/>
    </location>
</feature>
<reference evidence="1 2" key="1">
    <citation type="submission" date="2014-04" db="EMBL/GenBank/DDBJ databases">
        <title>Genome evolution of avian class.</title>
        <authorList>
            <person name="Zhang G."/>
            <person name="Li C."/>
        </authorList>
    </citation>
    <scope>NUCLEOTIDE SEQUENCE [LARGE SCALE GENOMIC DNA]</scope>
    <source>
        <strain evidence="1">BGI_N338</strain>
    </source>
</reference>
<accession>A0A094KMA4</accession>
<dbReference type="GO" id="GO:0031012">
    <property type="term" value="C:extracellular matrix"/>
    <property type="evidence" value="ECO:0007669"/>
    <property type="project" value="TreeGrafter"/>
</dbReference>
<dbReference type="PANTHER" id="PTHR33395">
    <property type="entry name" value="TRANSCRIPTASE, PUTATIVE-RELATED-RELATED"/>
    <property type="match status" value="1"/>
</dbReference>
<gene>
    <name evidence="1" type="ORF">N338_05724</name>
</gene>
<keyword evidence="2" id="KW-1185">Reference proteome</keyword>
<evidence type="ECO:0000313" key="2">
    <source>
        <dbReference type="Proteomes" id="UP000053854"/>
    </source>
</evidence>
<dbReference type="PANTHER" id="PTHR33395:SF22">
    <property type="entry name" value="REVERSE TRANSCRIPTASE DOMAIN-CONTAINING PROTEIN"/>
    <property type="match status" value="1"/>
</dbReference>
<dbReference type="Proteomes" id="UP000053854">
    <property type="component" value="Unassembled WGS sequence"/>
</dbReference>
<proteinExistence type="predicted"/>
<dbReference type="EMBL" id="KL262577">
    <property type="protein sequence ID" value="KFZ60398.1"/>
    <property type="molecule type" value="Genomic_DNA"/>
</dbReference>
<sequence length="190" mass="21552">LARISWEVVLRDRNAEEGWLLFKDAFLRAQELSVPLKKVGRRGRKPARLGKDLLAKLREKKGKYKLWKQGSVAWKEYRDAVWNCRDGIRKAKAQMELSLARDVKNNKKGFYRYIGQKRQAKESIPPLVNGKGELAATDVEKAEVLNEFFASVFSGSQDSPNSQVPEPCIPRPLGGNWGSKCLPTVRAEQV</sequence>
<evidence type="ECO:0000313" key="1">
    <source>
        <dbReference type="EMBL" id="KFZ60398.1"/>
    </source>
</evidence>
<feature type="non-terminal residue" evidence="1">
    <location>
        <position position="190"/>
    </location>
</feature>
<name>A0A094KMA4_PODCR</name>